<dbReference type="Proteomes" id="UP001600888">
    <property type="component" value="Unassembled WGS sequence"/>
</dbReference>
<keyword evidence="1" id="KW-1133">Transmembrane helix</keyword>
<proteinExistence type="predicted"/>
<gene>
    <name evidence="2" type="ORF">FJTKL_02558</name>
</gene>
<dbReference type="EMBL" id="JBAWTH010000143">
    <property type="protein sequence ID" value="KAL2275012.1"/>
    <property type="molecule type" value="Genomic_DNA"/>
</dbReference>
<accession>A0ABR4DXW1</accession>
<comment type="caution">
    <text evidence="2">The sequence shown here is derived from an EMBL/GenBank/DDBJ whole genome shotgun (WGS) entry which is preliminary data.</text>
</comment>
<evidence type="ECO:0000256" key="1">
    <source>
        <dbReference type="SAM" id="Phobius"/>
    </source>
</evidence>
<keyword evidence="1" id="KW-0472">Membrane</keyword>
<feature type="transmembrane region" description="Helical" evidence="1">
    <location>
        <begin position="89"/>
        <end position="111"/>
    </location>
</feature>
<reference evidence="2 3" key="1">
    <citation type="submission" date="2024-03" db="EMBL/GenBank/DDBJ databases">
        <title>A high-quality draft genome sequence of Diaporthe vaccinii, a causative agent of upright dieback and viscid rot disease in cranberry plants.</title>
        <authorList>
            <person name="Sarrasin M."/>
            <person name="Lang B.F."/>
            <person name="Burger G."/>
        </authorList>
    </citation>
    <scope>NUCLEOTIDE SEQUENCE [LARGE SCALE GENOMIC DNA]</scope>
    <source>
        <strain evidence="2 3">IS7</strain>
    </source>
</reference>
<keyword evidence="1" id="KW-0812">Transmembrane</keyword>
<sequence length="206" mass="22331">MASGLGLGIAEGLSKVPYKAGIYAVLPTEDAAHGQHTPTLTWSPWIPPYEIGYAFDIFGLPGLWTNSTLPPSQVMANSTRLDFVVTQNLYGYSFSGITIILAFVVLFLYVATVHFHISIMIFGTSWSSRAWKSLGEFYVLALQSPMPTSVLENTGGGVKVSKTWQARASVQELQHGRSVGVVVAEVGQENSGNGSVSKVRPDWKYS</sequence>
<name>A0ABR4DXW1_9PEZI</name>
<protein>
    <submittedName>
        <fullName evidence="2">Uncharacterized protein</fullName>
    </submittedName>
</protein>
<organism evidence="2 3">
    <name type="scientific">Diaporthe vaccinii</name>
    <dbReference type="NCBI Taxonomy" id="105482"/>
    <lineage>
        <taxon>Eukaryota</taxon>
        <taxon>Fungi</taxon>
        <taxon>Dikarya</taxon>
        <taxon>Ascomycota</taxon>
        <taxon>Pezizomycotina</taxon>
        <taxon>Sordariomycetes</taxon>
        <taxon>Sordariomycetidae</taxon>
        <taxon>Diaporthales</taxon>
        <taxon>Diaporthaceae</taxon>
        <taxon>Diaporthe</taxon>
        <taxon>Diaporthe eres species complex</taxon>
    </lineage>
</organism>
<evidence type="ECO:0000313" key="3">
    <source>
        <dbReference type="Proteomes" id="UP001600888"/>
    </source>
</evidence>
<keyword evidence="3" id="KW-1185">Reference proteome</keyword>
<evidence type="ECO:0000313" key="2">
    <source>
        <dbReference type="EMBL" id="KAL2275012.1"/>
    </source>
</evidence>